<feature type="region of interest" description="Disordered" evidence="1">
    <location>
        <begin position="1086"/>
        <end position="1116"/>
    </location>
</feature>
<dbReference type="Pfam" id="PF06470">
    <property type="entry name" value="SMC_hinge"/>
    <property type="match status" value="1"/>
</dbReference>
<dbReference type="Gene3D" id="1.20.1060.20">
    <property type="match status" value="1"/>
</dbReference>
<feature type="compositionally biased region" description="Low complexity" evidence="1">
    <location>
        <begin position="1970"/>
        <end position="1987"/>
    </location>
</feature>
<feature type="domain" description="SMCHD1 Ig-like" evidence="4">
    <location>
        <begin position="1663"/>
        <end position="1764"/>
    </location>
</feature>
<dbReference type="KEGG" id="dfa:DFA_03409"/>
<dbReference type="Pfam" id="PF26199">
    <property type="entry name" value="Ig_SMCHD1_8th"/>
    <property type="match status" value="1"/>
</dbReference>
<dbReference type="OrthoDB" id="10036779at2759"/>
<dbReference type="InterPro" id="IPR055109">
    <property type="entry name" value="SMCHD1_S5"/>
</dbReference>
<organism evidence="5 6">
    <name type="scientific">Cavenderia fasciculata</name>
    <name type="common">Slime mold</name>
    <name type="synonym">Dictyostelium fasciculatum</name>
    <dbReference type="NCBI Taxonomy" id="261658"/>
    <lineage>
        <taxon>Eukaryota</taxon>
        <taxon>Amoebozoa</taxon>
        <taxon>Evosea</taxon>
        <taxon>Eumycetozoa</taxon>
        <taxon>Dictyostelia</taxon>
        <taxon>Acytosteliales</taxon>
        <taxon>Cavenderiaceae</taxon>
        <taxon>Cavenderia</taxon>
    </lineage>
</organism>
<dbReference type="Proteomes" id="UP000007797">
    <property type="component" value="Unassembled WGS sequence"/>
</dbReference>
<dbReference type="SUPFAM" id="SSF55874">
    <property type="entry name" value="ATPase domain of HSP90 chaperone/DNA topoisomerase II/histidine kinase"/>
    <property type="match status" value="1"/>
</dbReference>
<gene>
    <name evidence="5" type="ORF">DFA_03409</name>
</gene>
<dbReference type="InterPro" id="IPR010935">
    <property type="entry name" value="SMC_hinge"/>
</dbReference>
<feature type="region of interest" description="Disordered" evidence="1">
    <location>
        <begin position="2157"/>
        <end position="2186"/>
    </location>
</feature>
<evidence type="ECO:0000256" key="1">
    <source>
        <dbReference type="SAM" id="MobiDB-lite"/>
    </source>
</evidence>
<evidence type="ECO:0000259" key="4">
    <source>
        <dbReference type="Pfam" id="PF26199"/>
    </source>
</evidence>
<accession>F4PHH7</accession>
<dbReference type="InterPro" id="IPR058616">
    <property type="entry name" value="Ig_SMCHD1_8th"/>
</dbReference>
<dbReference type="OMA" id="PIECFNR"/>
<feature type="region of interest" description="Disordered" evidence="1">
    <location>
        <begin position="447"/>
        <end position="486"/>
    </location>
</feature>
<evidence type="ECO:0000259" key="2">
    <source>
        <dbReference type="Pfam" id="PF06470"/>
    </source>
</evidence>
<protein>
    <recommendedName>
        <fullName evidence="7">SMC hinge domain-containing protein</fullName>
    </recommendedName>
</protein>
<dbReference type="SUPFAM" id="SSF75553">
    <property type="entry name" value="Smc hinge domain"/>
    <property type="match status" value="1"/>
</dbReference>
<feature type="domain" description="SMCHD1 ribosomal S5" evidence="3">
    <location>
        <begin position="506"/>
        <end position="666"/>
    </location>
</feature>
<dbReference type="InterPro" id="IPR036890">
    <property type="entry name" value="HATPase_C_sf"/>
</dbReference>
<dbReference type="EMBL" id="GL883006">
    <property type="protein sequence ID" value="EGG25161.1"/>
    <property type="molecule type" value="Genomic_DNA"/>
</dbReference>
<proteinExistence type="predicted"/>
<dbReference type="GO" id="GO:0005694">
    <property type="term" value="C:chromosome"/>
    <property type="evidence" value="ECO:0007669"/>
    <property type="project" value="InterPro"/>
</dbReference>
<dbReference type="InterPro" id="IPR036277">
    <property type="entry name" value="SMC_hinge_sf"/>
</dbReference>
<feature type="region of interest" description="Disordered" evidence="1">
    <location>
        <begin position="1"/>
        <end position="122"/>
    </location>
</feature>
<dbReference type="PANTHER" id="PTHR22640:SF2">
    <property type="entry name" value="STRUCTURAL MAINTENANCE OF CHROMOSOMES FLEXIBLE HINGE DOMAIN-CONTAINING PROTEIN 1"/>
    <property type="match status" value="1"/>
</dbReference>
<reference evidence="6" key="1">
    <citation type="journal article" date="2011" name="Genome Res.">
        <title>Phylogeny-wide analysis of social amoeba genomes highlights ancient origins for complex intercellular communication.</title>
        <authorList>
            <person name="Heidel A.J."/>
            <person name="Lawal H.M."/>
            <person name="Felder M."/>
            <person name="Schilde C."/>
            <person name="Helps N.R."/>
            <person name="Tunggal B."/>
            <person name="Rivero F."/>
            <person name="John U."/>
            <person name="Schleicher M."/>
            <person name="Eichinger L."/>
            <person name="Platzer M."/>
            <person name="Noegel A.A."/>
            <person name="Schaap P."/>
            <person name="Gloeckner G."/>
        </authorList>
    </citation>
    <scope>NUCLEOTIDE SEQUENCE [LARGE SCALE GENOMIC DNA]</scope>
    <source>
        <strain evidence="6">SH3</strain>
    </source>
</reference>
<dbReference type="Pfam" id="PF22899">
    <property type="entry name" value="SMCHD1_S5"/>
    <property type="match status" value="1"/>
</dbReference>
<evidence type="ECO:0008006" key="7">
    <source>
        <dbReference type="Google" id="ProtNLM"/>
    </source>
</evidence>
<sequence>MTKNSSSSSSSSSKKSSSSSNGKHKRKKQQEEEDDIDIDGLDFGDTVVLPPSQPSQATTNNFNNNNNTSQSSTISTASQQPPPIVIKKQRTNIPKSNKSSGSSSSSSGSGSGKQQYNPSELVIKNTPESIVISRKGEHYSFKTPPTFNELKVVVQNLELIDSSDPMYFCDLSNHLVQDESSYQKFLTTQNNMLILYTDGENPLETPEEIMVDVTPSKNILLKAGTSEYNLPNAVAEFIDNSIQATRNNDFSDKHIKITIKKPDHNNISSIIIWDNGSGMNKEELQRWATMGMSQANSIDMNQIVTKTSSSTPSSAATTGLISRFGVGAKKSAFYLGQEITVITKVQGSKLVNQAKISLDILSATGDQEWKIPITVREASYEELAHPQFTQVTISDVSMFSDASFADTMINLQRDLAHIYYYYLHADPASTSHYSFDDDEVAAAAAAKKKKKKQSSPNLGTQDMDDSGGESSGEEDNEDSPKPAKIVKPMDYHISLNNVDLGKVEGDMESLYLEFGHRLKTFELRVPTVDGESSMVMVHLRYFPYINERETLPIPYHIQREHPIEELETFPLTLRKPGFEVFWNGRLISEAHIDRLGFMTIGIVDGERLEEKWVQRVKGAIFLGSSFPVTHNKMHIIKEHQIFSNLEKAGTRQNNTEWKKWLKRCHKMDQDFQFEFLRYDSGFNRTYCKSISFNGVTYYNEEHVTLTTKPTSHGTIKSIYFPGTLEQRTGDFFMEYEKLHFKPMPLEQHLCGRIKVKLKPAEFKKLLDTAKSKLPSKIKIYEGDGAPLPKREYNSGEYIKWLSIQLLDSQQPPKEVEKRMIDSEKILITLTIKYKNPQGGPEQLLFTRESSLFYQGGRMSFKDIDEFKRAGTYEFTFTSNYPGLSPAVHYAKVIHGKECGAIASFDLTKEQQKKDLSICLESPFPLVVITLLDEQKNSVPFSNTPNPKSLKYSAEVLIDDNNNNNSQDNQNNNNNKMIRKKLPGVVISGPISILIDQDGRLILKDIKIMQGDLGEESEERIILFVEIPSTDGLTTYTCMLDPIRVTSGPPVTMSFYDDPFPTPYQNLSYVPSFQVFLKDKSGNIFVPGSGGEKNDTSVSSQRSKRSSRVKQNANQPPSSYIHVTSAVLDEDIMVVGDAVTGDFTFGDSKALFIREKVVLPFELAPQPMDIDVHSTSIVQFTYYFDKKEIFYCEKHLKILPSPKPACLRIEPISAGETNLAITMDDGSFRTMAGSTLLFGLKVYSAGGGGRGPFELSGLDGKITASWDPKSSKDMEMNLNNMFTLPKLITDKMTRSFIYSVTAALPITAATAVPSSKTKKTAELKCDFSVQTTGGTPSSFFATFGRGTTTKIRCDSEVFLELRLHDKRGNTVTPADSRGQFVIEPVFELAAQPDAANKPHSQMEIKSTHIGEFDPDKQMYPCKLVMVGYGDLALTVLDRNKNISEYTLRFTMIEGSASAVKINGLSLVSVNCCHGENIEDFQVTICDTLGNTVPTINGVELICEWADSRETPFVVKRKTIIKGGQGLISTKNVALTSVDGVYEMTVRTQLPTIKPATVKITVKGGMSIYLYNEDPMVIQPNMDLPPIRIALLNAERMRMIVAKENVHLVMNHKTIDCEKTDEDGSVYVFAGAKSFRKAGEHPLRFVYQTASGLKIELGATLLIMPDPPAKMAIEGQISGETSSVLATDLKIYATDRYDNKISASMKGAVRIKLVASRSDSQSQNMPVLAQEYLSSFDLATGYATFPKIALKENIGLSEAYQLVFEASGGKIPPIRSQEFFFRNLKEDIDKKSQLEMRRVALGKEIADLRKMQEETALNMQISRTKKEQMRDQSEDLLAKLEKYIPDFSKQSNNPEEVKRFINEDSVRLEELKNRTDRRRAPTPNNQISREMSDLARSGGEDTGIIGLVMEIICCDNPTESKLIARVLGKRMEAVIFTTHDKLQTYMNRYKDSRSSVSFIAISLIQAFYSNNQQQNGQNGHQQQQSQQGGKLQLNPFPGAPSNGYVGHLVNRVQFREKHEQYRATLGWTLFRDTLVFNTVKDALEYRHYLSKRNKPCPTIITLQDEEIIEGSGFVTVGKKDHGRDEYLLGQLPVTETAEYIELYRRKNLLEEYKKSKHNSYLFRKEVDRVLQEEIQRGIELKGQIQQKEQEQSNTIALLQKLEPKFSQQNHSSSQQQNHSSSQQNSQHR</sequence>
<dbReference type="Pfam" id="PF13589">
    <property type="entry name" value="HATPase_c_3"/>
    <property type="match status" value="1"/>
</dbReference>
<feature type="compositionally biased region" description="Acidic residues" evidence="1">
    <location>
        <begin position="462"/>
        <end position="477"/>
    </location>
</feature>
<feature type="region of interest" description="Disordered" evidence="1">
    <location>
        <begin position="1970"/>
        <end position="1994"/>
    </location>
</feature>
<evidence type="ECO:0000313" key="5">
    <source>
        <dbReference type="EMBL" id="EGG25161.1"/>
    </source>
</evidence>
<dbReference type="Gene3D" id="3.30.565.10">
    <property type="entry name" value="Histidine kinase-like ATPase, C-terminal domain"/>
    <property type="match status" value="1"/>
</dbReference>
<feature type="compositionally biased region" description="Low complexity" evidence="1">
    <location>
        <begin position="1"/>
        <end position="20"/>
    </location>
</feature>
<keyword evidence="6" id="KW-1185">Reference proteome</keyword>
<dbReference type="GO" id="GO:0006302">
    <property type="term" value="P:double-strand break repair"/>
    <property type="evidence" value="ECO:0007669"/>
    <property type="project" value="InterPro"/>
</dbReference>
<dbReference type="InterPro" id="IPR038892">
    <property type="entry name" value="SMCHD1"/>
</dbReference>
<feature type="compositionally biased region" description="Low complexity" evidence="1">
    <location>
        <begin position="99"/>
        <end position="108"/>
    </location>
</feature>
<evidence type="ECO:0000313" key="6">
    <source>
        <dbReference type="Proteomes" id="UP000007797"/>
    </source>
</evidence>
<dbReference type="GO" id="GO:0005524">
    <property type="term" value="F:ATP binding"/>
    <property type="evidence" value="ECO:0007669"/>
    <property type="project" value="InterPro"/>
</dbReference>
<feature type="compositionally biased region" description="Low complexity" evidence="1">
    <location>
        <begin position="2164"/>
        <end position="2186"/>
    </location>
</feature>
<dbReference type="Gene3D" id="3.30.70.1620">
    <property type="match status" value="1"/>
</dbReference>
<feature type="compositionally biased region" description="Acidic residues" evidence="1">
    <location>
        <begin position="31"/>
        <end position="42"/>
    </location>
</feature>
<name>F4PHH7_CACFS</name>
<feature type="compositionally biased region" description="Low complexity" evidence="1">
    <location>
        <begin position="55"/>
        <end position="79"/>
    </location>
</feature>
<evidence type="ECO:0000259" key="3">
    <source>
        <dbReference type="Pfam" id="PF22899"/>
    </source>
</evidence>
<dbReference type="GeneID" id="14876757"/>
<dbReference type="PANTHER" id="PTHR22640">
    <property type="entry name" value="STRUCTURAL MAINTENANCE OF CHROMOSOMES FLEXIBLE HINGE DOMAIN-CONTAINING PROTEIN 1"/>
    <property type="match status" value="1"/>
</dbReference>
<dbReference type="GO" id="GO:0051276">
    <property type="term" value="P:chromosome organization"/>
    <property type="evidence" value="ECO:0007669"/>
    <property type="project" value="InterPro"/>
</dbReference>
<dbReference type="RefSeq" id="XP_004363012.1">
    <property type="nucleotide sequence ID" value="XM_004362955.1"/>
</dbReference>
<feature type="domain" description="SMC hinge" evidence="2">
    <location>
        <begin position="1901"/>
        <end position="2043"/>
    </location>
</feature>